<sequence>KNTHVTTVTVHILLALVSCVCNVECSSNQHLLFVTLPPPTTDSTSSTNSKTAKELSEDNGYSEYTTVSGSWHTEGRSIIRTPSQMQNSGIEFLADDPEAASLIPELASQL</sequence>
<keyword evidence="4" id="KW-1185">Reference proteome</keyword>
<feature type="non-terminal residue" evidence="3">
    <location>
        <position position="1"/>
    </location>
</feature>
<name>A0AAV2Q9V8_MEGNR</name>
<organism evidence="3 4">
    <name type="scientific">Meganyctiphanes norvegica</name>
    <name type="common">Northern krill</name>
    <name type="synonym">Thysanopoda norvegica</name>
    <dbReference type="NCBI Taxonomy" id="48144"/>
    <lineage>
        <taxon>Eukaryota</taxon>
        <taxon>Metazoa</taxon>
        <taxon>Ecdysozoa</taxon>
        <taxon>Arthropoda</taxon>
        <taxon>Crustacea</taxon>
        <taxon>Multicrustacea</taxon>
        <taxon>Malacostraca</taxon>
        <taxon>Eumalacostraca</taxon>
        <taxon>Eucarida</taxon>
        <taxon>Euphausiacea</taxon>
        <taxon>Euphausiidae</taxon>
        <taxon>Meganyctiphanes</taxon>
    </lineage>
</organism>
<protein>
    <submittedName>
        <fullName evidence="3">Uncharacterized protein</fullName>
    </submittedName>
</protein>
<gene>
    <name evidence="3" type="ORF">MNOR_LOCUS8764</name>
</gene>
<dbReference type="EMBL" id="CAXKWB010004123">
    <property type="protein sequence ID" value="CAL4072171.1"/>
    <property type="molecule type" value="Genomic_DNA"/>
</dbReference>
<evidence type="ECO:0000313" key="3">
    <source>
        <dbReference type="EMBL" id="CAL4072171.1"/>
    </source>
</evidence>
<evidence type="ECO:0000256" key="2">
    <source>
        <dbReference type="SAM" id="SignalP"/>
    </source>
</evidence>
<feature type="region of interest" description="Disordered" evidence="1">
    <location>
        <begin position="37"/>
        <end position="68"/>
    </location>
</feature>
<proteinExistence type="predicted"/>
<accession>A0AAV2Q9V8</accession>
<evidence type="ECO:0000313" key="4">
    <source>
        <dbReference type="Proteomes" id="UP001497623"/>
    </source>
</evidence>
<dbReference type="AlphaFoldDB" id="A0AAV2Q9V8"/>
<evidence type="ECO:0000256" key="1">
    <source>
        <dbReference type="SAM" id="MobiDB-lite"/>
    </source>
</evidence>
<comment type="caution">
    <text evidence="3">The sequence shown here is derived from an EMBL/GenBank/DDBJ whole genome shotgun (WGS) entry which is preliminary data.</text>
</comment>
<feature type="signal peptide" evidence="2">
    <location>
        <begin position="1"/>
        <end position="25"/>
    </location>
</feature>
<reference evidence="3 4" key="1">
    <citation type="submission" date="2024-05" db="EMBL/GenBank/DDBJ databases">
        <authorList>
            <person name="Wallberg A."/>
        </authorList>
    </citation>
    <scope>NUCLEOTIDE SEQUENCE [LARGE SCALE GENOMIC DNA]</scope>
</reference>
<dbReference type="Proteomes" id="UP001497623">
    <property type="component" value="Unassembled WGS sequence"/>
</dbReference>
<keyword evidence="2" id="KW-0732">Signal</keyword>
<feature type="non-terminal residue" evidence="3">
    <location>
        <position position="110"/>
    </location>
</feature>
<feature type="chain" id="PRO_5043517075" evidence="2">
    <location>
        <begin position="26"/>
        <end position="110"/>
    </location>
</feature>
<feature type="compositionally biased region" description="Low complexity" evidence="1">
    <location>
        <begin position="41"/>
        <end position="50"/>
    </location>
</feature>